<feature type="transmembrane region" description="Helical" evidence="2">
    <location>
        <begin position="90"/>
        <end position="107"/>
    </location>
</feature>
<keyword evidence="4" id="KW-1185">Reference proteome</keyword>
<feature type="transmembrane region" description="Helical" evidence="2">
    <location>
        <begin position="187"/>
        <end position="220"/>
    </location>
</feature>
<dbReference type="AlphaFoldDB" id="A0A1W0WSG8"/>
<accession>A0A1W0WSG8</accession>
<sequence length="264" mass="29025">MDVDVAENPPDNGLMQRRDPGNTLKPILQDTFVSGASFPQLFFWNRVLFVTSIVLCLSQCLASGLVLANTFPAAWPGNELTVFDMWLPELFGGLLGLAVAVYCRNLLLKVRDAAQRAEKSYVQGSPQLYIPWSGANHASRVSLLWMLIVPGVMSLTLLGVSAVSLAISIRVVRELRGMDDPDYGHAVGVLLLCLHLLIVLAKLFVVVLSTTCPVVLLIVAKWKYWAWWTKRVYPFALYLDGGNSSSATDDDDNGHVGKPLLIEL</sequence>
<keyword evidence="2" id="KW-0812">Transmembrane</keyword>
<feature type="region of interest" description="Disordered" evidence="1">
    <location>
        <begin position="1"/>
        <end position="20"/>
    </location>
</feature>
<keyword evidence="2" id="KW-1133">Transmembrane helix</keyword>
<feature type="transmembrane region" description="Helical" evidence="2">
    <location>
        <begin position="47"/>
        <end position="70"/>
    </location>
</feature>
<gene>
    <name evidence="3" type="ORF">BV898_07723</name>
</gene>
<proteinExistence type="predicted"/>
<evidence type="ECO:0000313" key="4">
    <source>
        <dbReference type="Proteomes" id="UP000192578"/>
    </source>
</evidence>
<dbReference type="EMBL" id="MTYJ01000052">
    <property type="protein sequence ID" value="OQV18135.1"/>
    <property type="molecule type" value="Genomic_DNA"/>
</dbReference>
<organism evidence="3 4">
    <name type="scientific">Hypsibius exemplaris</name>
    <name type="common">Freshwater tardigrade</name>
    <dbReference type="NCBI Taxonomy" id="2072580"/>
    <lineage>
        <taxon>Eukaryota</taxon>
        <taxon>Metazoa</taxon>
        <taxon>Ecdysozoa</taxon>
        <taxon>Tardigrada</taxon>
        <taxon>Eutardigrada</taxon>
        <taxon>Parachela</taxon>
        <taxon>Hypsibioidea</taxon>
        <taxon>Hypsibiidae</taxon>
        <taxon>Hypsibius</taxon>
    </lineage>
</organism>
<keyword evidence="2" id="KW-0472">Membrane</keyword>
<comment type="caution">
    <text evidence="3">The sequence shown here is derived from an EMBL/GenBank/DDBJ whole genome shotgun (WGS) entry which is preliminary data.</text>
</comment>
<dbReference type="Proteomes" id="UP000192578">
    <property type="component" value="Unassembled WGS sequence"/>
</dbReference>
<evidence type="ECO:0000256" key="1">
    <source>
        <dbReference type="SAM" id="MobiDB-lite"/>
    </source>
</evidence>
<name>A0A1W0WSG8_HYPEX</name>
<dbReference type="OrthoDB" id="10605801at2759"/>
<evidence type="ECO:0000256" key="2">
    <source>
        <dbReference type="SAM" id="Phobius"/>
    </source>
</evidence>
<reference evidence="4" key="1">
    <citation type="submission" date="2017-01" db="EMBL/GenBank/DDBJ databases">
        <title>Comparative genomics of anhydrobiosis in the tardigrade Hypsibius dujardini.</title>
        <authorList>
            <person name="Yoshida Y."/>
            <person name="Koutsovoulos G."/>
            <person name="Laetsch D."/>
            <person name="Stevens L."/>
            <person name="Kumar S."/>
            <person name="Horikawa D."/>
            <person name="Ishino K."/>
            <person name="Komine S."/>
            <person name="Tomita M."/>
            <person name="Blaxter M."/>
            <person name="Arakawa K."/>
        </authorList>
    </citation>
    <scope>NUCLEOTIDE SEQUENCE [LARGE SCALE GENOMIC DNA]</scope>
    <source>
        <strain evidence="4">Z151</strain>
    </source>
</reference>
<feature type="transmembrane region" description="Helical" evidence="2">
    <location>
        <begin position="143"/>
        <end position="167"/>
    </location>
</feature>
<protein>
    <submittedName>
        <fullName evidence="3">Uncharacterized protein</fullName>
    </submittedName>
</protein>
<evidence type="ECO:0000313" key="3">
    <source>
        <dbReference type="EMBL" id="OQV18135.1"/>
    </source>
</evidence>